<keyword evidence="4" id="KW-0175">Coiled coil</keyword>
<dbReference type="CDD" id="cd14688">
    <property type="entry name" value="bZIP_YAP"/>
    <property type="match status" value="1"/>
</dbReference>
<keyword evidence="2 3" id="KW-0040">ANK repeat</keyword>
<feature type="coiled-coil region" evidence="4">
    <location>
        <begin position="9"/>
        <end position="36"/>
    </location>
</feature>
<evidence type="ECO:0000256" key="2">
    <source>
        <dbReference type="ARBA" id="ARBA00023043"/>
    </source>
</evidence>
<dbReference type="InterPro" id="IPR036770">
    <property type="entry name" value="Ankyrin_rpt-contain_sf"/>
</dbReference>
<dbReference type="EMBL" id="JAZHXI010000014">
    <property type="protein sequence ID" value="KAL2064238.1"/>
    <property type="molecule type" value="Genomic_DNA"/>
</dbReference>
<evidence type="ECO:0008006" key="7">
    <source>
        <dbReference type="Google" id="ProtNLM"/>
    </source>
</evidence>
<sequence>MERRKLQNREAQRRYRENIKRKLKIAERQLESRRASDSSLNSFGNIGGNFGSGVCDTNNSTDSARNFEDGVASFDCQSPLLDFDWSSLTVSCQTQSGTGLLSPSESILETPPNGPSSGSTVMHIAAHKGYHTIVRMLWECGVDISTHNDSGDTPLHLAASHGHAKAIATLLDAGAEIDAMNHRGHTPLLTAVSSGHDACVKALLEGGADPNMRISGAMLGGEKPTEEDAMLRNWAFEDAGAN</sequence>
<dbReference type="PROSITE" id="PS50088">
    <property type="entry name" value="ANK_REPEAT"/>
    <property type="match status" value="3"/>
</dbReference>
<dbReference type="PANTHER" id="PTHR24171:SF8">
    <property type="entry name" value="BRCA1-ASSOCIATED RING DOMAIN PROTEIN 1"/>
    <property type="match status" value="1"/>
</dbReference>
<accession>A0ABR4C572</accession>
<evidence type="ECO:0000256" key="3">
    <source>
        <dbReference type="PROSITE-ProRule" id="PRU00023"/>
    </source>
</evidence>
<feature type="repeat" description="ANK" evidence="3">
    <location>
        <begin position="183"/>
        <end position="215"/>
    </location>
</feature>
<dbReference type="InterPro" id="IPR002110">
    <property type="entry name" value="Ankyrin_rpt"/>
</dbReference>
<name>A0ABR4C572_9HELO</name>
<evidence type="ECO:0000256" key="4">
    <source>
        <dbReference type="SAM" id="Coils"/>
    </source>
</evidence>
<organism evidence="5 6">
    <name type="scientific">Oculimacula yallundae</name>
    <dbReference type="NCBI Taxonomy" id="86028"/>
    <lineage>
        <taxon>Eukaryota</taxon>
        <taxon>Fungi</taxon>
        <taxon>Dikarya</taxon>
        <taxon>Ascomycota</taxon>
        <taxon>Pezizomycotina</taxon>
        <taxon>Leotiomycetes</taxon>
        <taxon>Helotiales</taxon>
        <taxon>Ploettnerulaceae</taxon>
        <taxon>Oculimacula</taxon>
    </lineage>
</organism>
<keyword evidence="1" id="KW-0677">Repeat</keyword>
<dbReference type="PANTHER" id="PTHR24171">
    <property type="entry name" value="ANKYRIN REPEAT DOMAIN-CONTAINING PROTEIN 39-RELATED"/>
    <property type="match status" value="1"/>
</dbReference>
<evidence type="ECO:0000313" key="5">
    <source>
        <dbReference type="EMBL" id="KAL2064238.1"/>
    </source>
</evidence>
<gene>
    <name evidence="5" type="ORF">VTL71DRAFT_4732</name>
</gene>
<dbReference type="Pfam" id="PF12796">
    <property type="entry name" value="Ank_2"/>
    <property type="match status" value="1"/>
</dbReference>
<feature type="repeat" description="ANK" evidence="3">
    <location>
        <begin position="117"/>
        <end position="149"/>
    </location>
</feature>
<dbReference type="PRINTS" id="PR01415">
    <property type="entry name" value="ANKYRIN"/>
</dbReference>
<protein>
    <recommendedName>
        <fullName evidence="7">BZIP domain-containing protein</fullName>
    </recommendedName>
</protein>
<reference evidence="5 6" key="1">
    <citation type="journal article" date="2024" name="Commun. Biol.">
        <title>Comparative genomic analysis of thermophilic fungi reveals convergent evolutionary adaptations and gene losses.</title>
        <authorList>
            <person name="Steindorff A.S."/>
            <person name="Aguilar-Pontes M.V."/>
            <person name="Robinson A.J."/>
            <person name="Andreopoulos B."/>
            <person name="LaButti K."/>
            <person name="Kuo A."/>
            <person name="Mondo S."/>
            <person name="Riley R."/>
            <person name="Otillar R."/>
            <person name="Haridas S."/>
            <person name="Lipzen A."/>
            <person name="Grimwood J."/>
            <person name="Schmutz J."/>
            <person name="Clum A."/>
            <person name="Reid I.D."/>
            <person name="Moisan M.C."/>
            <person name="Butler G."/>
            <person name="Nguyen T.T.M."/>
            <person name="Dewar K."/>
            <person name="Conant G."/>
            <person name="Drula E."/>
            <person name="Henrissat B."/>
            <person name="Hansel C."/>
            <person name="Singer S."/>
            <person name="Hutchinson M.I."/>
            <person name="de Vries R.P."/>
            <person name="Natvig D.O."/>
            <person name="Powell A.J."/>
            <person name="Tsang A."/>
            <person name="Grigoriev I.V."/>
        </authorList>
    </citation>
    <scope>NUCLEOTIDE SEQUENCE [LARGE SCALE GENOMIC DNA]</scope>
    <source>
        <strain evidence="5 6">CBS 494.80</strain>
    </source>
</reference>
<dbReference type="SMART" id="SM00248">
    <property type="entry name" value="ANK"/>
    <property type="match status" value="3"/>
</dbReference>
<dbReference type="Proteomes" id="UP001595075">
    <property type="component" value="Unassembled WGS sequence"/>
</dbReference>
<evidence type="ECO:0000256" key="1">
    <source>
        <dbReference type="ARBA" id="ARBA00022737"/>
    </source>
</evidence>
<keyword evidence="6" id="KW-1185">Reference proteome</keyword>
<dbReference type="Gene3D" id="1.20.5.170">
    <property type="match status" value="1"/>
</dbReference>
<feature type="repeat" description="ANK" evidence="3">
    <location>
        <begin position="150"/>
        <end position="182"/>
    </location>
</feature>
<comment type="caution">
    <text evidence="5">The sequence shown here is derived from an EMBL/GenBank/DDBJ whole genome shotgun (WGS) entry which is preliminary data.</text>
</comment>
<proteinExistence type="predicted"/>
<dbReference type="SUPFAM" id="SSF48403">
    <property type="entry name" value="Ankyrin repeat"/>
    <property type="match status" value="1"/>
</dbReference>
<dbReference type="PROSITE" id="PS50297">
    <property type="entry name" value="ANK_REP_REGION"/>
    <property type="match status" value="3"/>
</dbReference>
<evidence type="ECO:0000313" key="6">
    <source>
        <dbReference type="Proteomes" id="UP001595075"/>
    </source>
</evidence>
<dbReference type="Gene3D" id="1.25.40.20">
    <property type="entry name" value="Ankyrin repeat-containing domain"/>
    <property type="match status" value="1"/>
</dbReference>